<dbReference type="EMBL" id="JAVDVQ010000020">
    <property type="protein sequence ID" value="MDR7084248.1"/>
    <property type="molecule type" value="Genomic_DNA"/>
</dbReference>
<dbReference type="Proteomes" id="UP001252243">
    <property type="component" value="Unassembled WGS sequence"/>
</dbReference>
<name>A0ABU1UGG1_9MICC</name>
<proteinExistence type="predicted"/>
<reference evidence="2 3" key="1">
    <citation type="submission" date="2023-07" db="EMBL/GenBank/DDBJ databases">
        <title>Sorghum-associated microbial communities from plants grown in Nebraska, USA.</title>
        <authorList>
            <person name="Schachtman D."/>
        </authorList>
    </citation>
    <scope>NUCLEOTIDE SEQUENCE [LARGE SCALE GENOMIC DNA]</scope>
    <source>
        <strain evidence="2 3">BE167</strain>
    </source>
</reference>
<feature type="region of interest" description="Disordered" evidence="1">
    <location>
        <begin position="69"/>
        <end position="97"/>
    </location>
</feature>
<protein>
    <submittedName>
        <fullName evidence="2">Uncharacterized protein</fullName>
    </submittedName>
</protein>
<feature type="region of interest" description="Disordered" evidence="1">
    <location>
        <begin position="1"/>
        <end position="25"/>
    </location>
</feature>
<comment type="caution">
    <text evidence="2">The sequence shown here is derived from an EMBL/GenBank/DDBJ whole genome shotgun (WGS) entry which is preliminary data.</text>
</comment>
<evidence type="ECO:0000256" key="1">
    <source>
        <dbReference type="SAM" id="MobiDB-lite"/>
    </source>
</evidence>
<gene>
    <name evidence="2" type="ORF">J2X01_003556</name>
</gene>
<evidence type="ECO:0000313" key="2">
    <source>
        <dbReference type="EMBL" id="MDR7084248.1"/>
    </source>
</evidence>
<organism evidence="2 3">
    <name type="scientific">Arthrobacter ginsengisoli</name>
    <dbReference type="NCBI Taxonomy" id="1356565"/>
    <lineage>
        <taxon>Bacteria</taxon>
        <taxon>Bacillati</taxon>
        <taxon>Actinomycetota</taxon>
        <taxon>Actinomycetes</taxon>
        <taxon>Micrococcales</taxon>
        <taxon>Micrococcaceae</taxon>
        <taxon>Arthrobacter</taxon>
    </lineage>
</organism>
<sequence length="97" mass="10381">MTARSPVRLVSGGAARSRRFRNGSHKDCEQQLQAVEAVNGVHNAGGAVDEQRLDQSGSPRLQVESVELARRGGSARVGPPYGEAGEPLDLPDKNLYK</sequence>
<evidence type="ECO:0000313" key="3">
    <source>
        <dbReference type="Proteomes" id="UP001252243"/>
    </source>
</evidence>
<keyword evidence="3" id="KW-1185">Reference proteome</keyword>
<dbReference type="RefSeq" id="WP_310060359.1">
    <property type="nucleotide sequence ID" value="NZ_JAVDVQ010000020.1"/>
</dbReference>
<accession>A0ABU1UGG1</accession>